<name>A0AAU9K828_9CILI</name>
<dbReference type="PANTHER" id="PTHR11799">
    <property type="entry name" value="PARAOXONASE"/>
    <property type="match status" value="1"/>
</dbReference>
<dbReference type="EMBL" id="CAJZBQ010000047">
    <property type="protein sequence ID" value="CAG9329301.1"/>
    <property type="molecule type" value="Genomic_DNA"/>
</dbReference>
<keyword evidence="2" id="KW-1185">Reference proteome</keyword>
<proteinExistence type="predicted"/>
<accession>A0AAU9K828</accession>
<evidence type="ECO:0000313" key="1">
    <source>
        <dbReference type="EMBL" id="CAG9329301.1"/>
    </source>
</evidence>
<evidence type="ECO:0000313" key="2">
    <source>
        <dbReference type="Proteomes" id="UP001162131"/>
    </source>
</evidence>
<reference evidence="1" key="1">
    <citation type="submission" date="2021-09" db="EMBL/GenBank/DDBJ databases">
        <authorList>
            <consortium name="AG Swart"/>
            <person name="Singh M."/>
            <person name="Singh A."/>
            <person name="Seah K."/>
            <person name="Emmerich C."/>
        </authorList>
    </citation>
    <scope>NUCLEOTIDE SEQUENCE</scope>
    <source>
        <strain evidence="1">ATCC30299</strain>
    </source>
</reference>
<comment type="caution">
    <text evidence="1">The sequence shown here is derived from an EMBL/GenBank/DDBJ whole genome shotgun (WGS) entry which is preliminary data.</text>
</comment>
<dbReference type="SUPFAM" id="SSF63829">
    <property type="entry name" value="Calcium-dependent phosphotriesterase"/>
    <property type="match status" value="1"/>
</dbReference>
<gene>
    <name evidence="1" type="ORF">BSTOLATCC_MIC48125</name>
</gene>
<dbReference type="PANTHER" id="PTHR11799:SF12">
    <property type="entry name" value="PARAOXONASE-RELATED"/>
    <property type="match status" value="1"/>
</dbReference>
<dbReference type="Gene3D" id="2.120.10.30">
    <property type="entry name" value="TolB, C-terminal domain"/>
    <property type="match status" value="1"/>
</dbReference>
<dbReference type="InterPro" id="IPR011042">
    <property type="entry name" value="6-blade_b-propeller_TolB-like"/>
</dbReference>
<organism evidence="1 2">
    <name type="scientific">Blepharisma stoltei</name>
    <dbReference type="NCBI Taxonomy" id="1481888"/>
    <lineage>
        <taxon>Eukaryota</taxon>
        <taxon>Sar</taxon>
        <taxon>Alveolata</taxon>
        <taxon>Ciliophora</taxon>
        <taxon>Postciliodesmatophora</taxon>
        <taxon>Heterotrichea</taxon>
        <taxon>Heterotrichida</taxon>
        <taxon>Blepharismidae</taxon>
        <taxon>Blepharisma</taxon>
    </lineage>
</organism>
<dbReference type="AlphaFoldDB" id="A0AAU9K828"/>
<sequence>MICSLFFSFIVILISWAAYFLIDFFDIIVTVKLHDHEKCKMHAIPLAAEDFELYGNLVISAIGDIKTYYYKHLSASNSTRGSLFYFDPASKTWGSIPMSKFPSDIPFNPHGIFLLDNSTLYVLNHAYGNYGERIEIFGLLETKKERIKARYIRSIVFPQDWLGKLNDIAVLKDGHFYVSEWMPFPDELEGRDHSLWTTLKRDYYLIMTKSTNLYYCKESKGGHPECTIQDTEGNFNGMHLSNNQLFVDEAVQKIVKIYDIKEDFSLTYNATVKFQHHVDNIDKQNDGSFLVTGFSKIIEYMKISWDYKHGDIRSSIAGGVSRMANNNGSWIVEDIITQDKIFASSAVIINGTLIIGSPTDNFLLLCPTKY</sequence>
<dbReference type="InterPro" id="IPR051288">
    <property type="entry name" value="Serum_paraoxonase/arylesterase"/>
</dbReference>
<protein>
    <submittedName>
        <fullName evidence="1">Uncharacterized protein</fullName>
    </submittedName>
</protein>
<dbReference type="Proteomes" id="UP001162131">
    <property type="component" value="Unassembled WGS sequence"/>
</dbReference>